<dbReference type="CDD" id="cd05799">
    <property type="entry name" value="PGM2"/>
    <property type="match status" value="1"/>
</dbReference>
<keyword evidence="9" id="KW-0413">Isomerase</keyword>
<dbReference type="Pfam" id="PF02880">
    <property type="entry name" value="PGM_PMM_III"/>
    <property type="match status" value="1"/>
</dbReference>
<dbReference type="InterPro" id="IPR005844">
    <property type="entry name" value="A-D-PHexomutase_a/b/a-I"/>
</dbReference>
<dbReference type="EMBL" id="VXIS01000203">
    <property type="protein sequence ID" value="KAA8897079.1"/>
    <property type="molecule type" value="Genomic_DNA"/>
</dbReference>
<evidence type="ECO:0000313" key="17">
    <source>
        <dbReference type="Proteomes" id="UP000326924"/>
    </source>
</evidence>
<dbReference type="Gene3D" id="3.40.120.10">
    <property type="entry name" value="Alpha-D-Glucose-1,6-Bisphosphate, subunit A, domain 3"/>
    <property type="match status" value="3"/>
</dbReference>
<comment type="subcellular location">
    <subcellularLocation>
        <location evidence="2">Cytoplasm</location>
    </subcellularLocation>
</comment>
<dbReference type="Pfam" id="PF00408">
    <property type="entry name" value="PGM_PMM_IV"/>
    <property type="match status" value="1"/>
</dbReference>
<evidence type="ECO:0000256" key="6">
    <source>
        <dbReference type="ARBA" id="ARBA00022553"/>
    </source>
</evidence>
<dbReference type="Pfam" id="PF02878">
    <property type="entry name" value="PGM_PMM_I"/>
    <property type="match status" value="1"/>
</dbReference>
<evidence type="ECO:0000256" key="10">
    <source>
        <dbReference type="ARBA" id="ARBA00023277"/>
    </source>
</evidence>
<evidence type="ECO:0000256" key="11">
    <source>
        <dbReference type="RuleBase" id="RU004326"/>
    </source>
</evidence>
<evidence type="ECO:0000256" key="7">
    <source>
        <dbReference type="ARBA" id="ARBA00022723"/>
    </source>
</evidence>
<evidence type="ECO:0000256" key="9">
    <source>
        <dbReference type="ARBA" id="ARBA00023235"/>
    </source>
</evidence>
<dbReference type="InterPro" id="IPR005846">
    <property type="entry name" value="A-D-PHexomutase_a/b/a-III"/>
</dbReference>
<keyword evidence="10" id="KW-0119">Carbohydrate metabolism</keyword>
<evidence type="ECO:0000256" key="3">
    <source>
        <dbReference type="ARBA" id="ARBA00010231"/>
    </source>
</evidence>
<proteinExistence type="inferred from homology"/>
<evidence type="ECO:0000259" key="14">
    <source>
        <dbReference type="Pfam" id="PF02879"/>
    </source>
</evidence>
<dbReference type="FunFam" id="3.40.120.10:FF:000035">
    <property type="entry name" value="Pgm3p"/>
    <property type="match status" value="1"/>
</dbReference>
<organism evidence="16 17">
    <name type="scientific">Sphaerosporella brunnea</name>
    <dbReference type="NCBI Taxonomy" id="1250544"/>
    <lineage>
        <taxon>Eukaryota</taxon>
        <taxon>Fungi</taxon>
        <taxon>Dikarya</taxon>
        <taxon>Ascomycota</taxon>
        <taxon>Pezizomycotina</taxon>
        <taxon>Pezizomycetes</taxon>
        <taxon>Pezizales</taxon>
        <taxon>Pyronemataceae</taxon>
        <taxon>Sphaerosporella</taxon>
    </lineage>
</organism>
<keyword evidence="8 11" id="KW-0460">Magnesium</keyword>
<dbReference type="Gene3D" id="3.30.310.50">
    <property type="entry name" value="Alpha-D-phosphohexomutase, C-terminal domain"/>
    <property type="match status" value="1"/>
</dbReference>
<keyword evidence="7 11" id="KW-0479">Metal-binding</keyword>
<name>A0A5J5EM81_9PEZI</name>
<evidence type="ECO:0000256" key="2">
    <source>
        <dbReference type="ARBA" id="ARBA00004496"/>
    </source>
</evidence>
<sequence length="531" mass="58970">MQAGFARMNDLTVIQASQGLAEYIVSSWPSRSTPSVVIGHDHRHNSRRFARLAAAAMIQRGIKVYYYTALVHTPLVPFGVSMLQASAGIMITASHNPAQDNGYKVYWCNGCQIIPPHDKNIAAAIERNLEPKCWDENLVDNAPEGMVETPLNAVKDAYFTCLKNMNAESMAQRLRFVYTPMHGVGLSAMLRATEDLGVDQDMLVVPAQAQPNPEFPTVRFPNPEERGALDLAISVATANGLTLVLASDPDADRFAAAQRLPCGEWRTFTGNELGILFAAQALDAYRQKHPDIDKLNRLCMLCSTVSSQMLRSMADAESFRFEETLTGFKWLGSRALQLRIEQGFDAVYAFEEAIGYMFVPVVYDKDGIAAASVFITMAREWAQQGLTPYDKLQELYKKYGYFQSANSYFISKDPALTRKVFADIRALGSPYPQSLGGRKITRWRDLTEGYDSATPDNKPTLPVSKSSEMITVEMEGGVRFTVRGSGTEPKIKMYIECKADTEETAREGAEQVAADLTREWFRPAETGLLLP</sequence>
<dbReference type="InterPro" id="IPR016066">
    <property type="entry name" value="A-D-PHexomutase_CS"/>
</dbReference>
<comment type="similarity">
    <text evidence="3 11">Belongs to the phosphohexose mutase family.</text>
</comment>
<dbReference type="InterPro" id="IPR005843">
    <property type="entry name" value="A-D-PHexomutase_C"/>
</dbReference>
<dbReference type="AlphaFoldDB" id="A0A5J5EM81"/>
<dbReference type="GO" id="GO:0000287">
    <property type="term" value="F:magnesium ion binding"/>
    <property type="evidence" value="ECO:0007669"/>
    <property type="project" value="InterPro"/>
</dbReference>
<evidence type="ECO:0000256" key="1">
    <source>
        <dbReference type="ARBA" id="ARBA00001946"/>
    </source>
</evidence>
<dbReference type="InParanoid" id="A0A5J5EM81"/>
<dbReference type="InterPro" id="IPR036900">
    <property type="entry name" value="A-D-PHexomutase_C_sf"/>
</dbReference>
<accession>A0A5J5EM81</accession>
<dbReference type="InterPro" id="IPR016055">
    <property type="entry name" value="A-D-PHexomutase_a/b/a-I/II/III"/>
</dbReference>
<feature type="domain" description="Alpha-D-phosphohexomutase alpha/beta/alpha" evidence="14">
    <location>
        <begin position="162"/>
        <end position="257"/>
    </location>
</feature>
<feature type="domain" description="Alpha-D-phosphohexomutase alpha/beta/alpha" evidence="13">
    <location>
        <begin position="6"/>
        <end position="129"/>
    </location>
</feature>
<evidence type="ECO:0000259" key="13">
    <source>
        <dbReference type="Pfam" id="PF02878"/>
    </source>
</evidence>
<evidence type="ECO:0000256" key="8">
    <source>
        <dbReference type="ARBA" id="ARBA00022842"/>
    </source>
</evidence>
<comment type="cofactor">
    <cofactor evidence="1">
        <name>Mg(2+)</name>
        <dbReference type="ChEBI" id="CHEBI:18420"/>
    </cofactor>
</comment>
<protein>
    <recommendedName>
        <fullName evidence="18">Phosphoglucomutase</fullName>
    </recommendedName>
</protein>
<dbReference type="GO" id="GO:0006006">
    <property type="term" value="P:glucose metabolic process"/>
    <property type="evidence" value="ECO:0007669"/>
    <property type="project" value="UniProtKB-KW"/>
</dbReference>
<evidence type="ECO:0008006" key="18">
    <source>
        <dbReference type="Google" id="ProtNLM"/>
    </source>
</evidence>
<dbReference type="Proteomes" id="UP000326924">
    <property type="component" value="Unassembled WGS sequence"/>
</dbReference>
<evidence type="ECO:0000259" key="15">
    <source>
        <dbReference type="Pfam" id="PF02880"/>
    </source>
</evidence>
<evidence type="ECO:0000256" key="5">
    <source>
        <dbReference type="ARBA" id="ARBA00022526"/>
    </source>
</evidence>
<feature type="domain" description="Alpha-D-phosphohexomutase C-terminal" evidence="12">
    <location>
        <begin position="468"/>
        <end position="507"/>
    </location>
</feature>
<evidence type="ECO:0000313" key="16">
    <source>
        <dbReference type="EMBL" id="KAA8897079.1"/>
    </source>
</evidence>
<dbReference type="GO" id="GO:0005737">
    <property type="term" value="C:cytoplasm"/>
    <property type="evidence" value="ECO:0007669"/>
    <property type="project" value="UniProtKB-SubCell"/>
</dbReference>
<keyword evidence="5" id="KW-0313">Glucose metabolism</keyword>
<dbReference type="SUPFAM" id="SSF53738">
    <property type="entry name" value="Phosphoglucomutase, first 3 domains"/>
    <property type="match status" value="3"/>
</dbReference>
<dbReference type="GO" id="GO:0006166">
    <property type="term" value="P:purine ribonucleoside salvage"/>
    <property type="evidence" value="ECO:0007669"/>
    <property type="project" value="TreeGrafter"/>
</dbReference>
<keyword evidence="4" id="KW-0963">Cytoplasm</keyword>
<keyword evidence="17" id="KW-1185">Reference proteome</keyword>
<dbReference type="GO" id="GO:0005634">
    <property type="term" value="C:nucleus"/>
    <property type="evidence" value="ECO:0007669"/>
    <property type="project" value="TreeGrafter"/>
</dbReference>
<feature type="domain" description="Alpha-D-phosphohexomutase alpha/beta/alpha" evidence="15">
    <location>
        <begin position="270"/>
        <end position="399"/>
    </location>
</feature>
<dbReference type="PANTHER" id="PTHR45745:SF1">
    <property type="entry name" value="PHOSPHOGLUCOMUTASE 2B-RELATED"/>
    <property type="match status" value="1"/>
</dbReference>
<dbReference type="Pfam" id="PF02879">
    <property type="entry name" value="PGM_PMM_II"/>
    <property type="match status" value="1"/>
</dbReference>
<dbReference type="GO" id="GO:0008973">
    <property type="term" value="F:phosphopentomutase activity"/>
    <property type="evidence" value="ECO:0007669"/>
    <property type="project" value="TreeGrafter"/>
</dbReference>
<comment type="caution">
    <text evidence="16">The sequence shown here is derived from an EMBL/GenBank/DDBJ whole genome shotgun (WGS) entry which is preliminary data.</text>
</comment>
<dbReference type="PANTHER" id="PTHR45745">
    <property type="entry name" value="PHOSPHOMANNOMUTASE 45A"/>
    <property type="match status" value="1"/>
</dbReference>
<dbReference type="SUPFAM" id="SSF55957">
    <property type="entry name" value="Phosphoglucomutase, C-terminal domain"/>
    <property type="match status" value="1"/>
</dbReference>
<dbReference type="InterPro" id="IPR005845">
    <property type="entry name" value="A-D-PHexomutase_a/b/a-II"/>
</dbReference>
<evidence type="ECO:0000259" key="12">
    <source>
        <dbReference type="Pfam" id="PF00408"/>
    </source>
</evidence>
<reference evidence="16 17" key="1">
    <citation type="submission" date="2019-09" db="EMBL/GenBank/DDBJ databases">
        <title>Draft genome of the ectomycorrhizal ascomycete Sphaerosporella brunnea.</title>
        <authorList>
            <consortium name="DOE Joint Genome Institute"/>
            <person name="Benucci G.M."/>
            <person name="Marozzi G."/>
            <person name="Antonielli L."/>
            <person name="Sanchez S."/>
            <person name="Marco P."/>
            <person name="Wang X."/>
            <person name="Falini L.B."/>
            <person name="Barry K."/>
            <person name="Haridas S."/>
            <person name="Lipzen A."/>
            <person name="Labutti K."/>
            <person name="Grigoriev I.V."/>
            <person name="Murat C."/>
            <person name="Martin F."/>
            <person name="Albertini E."/>
            <person name="Donnini D."/>
            <person name="Bonito G."/>
        </authorList>
    </citation>
    <scope>NUCLEOTIDE SEQUENCE [LARGE SCALE GENOMIC DNA]</scope>
    <source>
        <strain evidence="16 17">Sb_GMNB300</strain>
    </source>
</reference>
<dbReference type="FunCoup" id="A0A5J5EM81">
    <property type="interactions" value="311"/>
</dbReference>
<dbReference type="PROSITE" id="PS00710">
    <property type="entry name" value="PGM_PMM"/>
    <property type="match status" value="1"/>
</dbReference>
<evidence type="ECO:0000256" key="4">
    <source>
        <dbReference type="ARBA" id="ARBA00022490"/>
    </source>
</evidence>
<gene>
    <name evidence="16" type="ORF">FN846DRAFT_964315</name>
</gene>
<keyword evidence="6" id="KW-0597">Phosphoprotein</keyword>
<dbReference type="OrthoDB" id="8300170at2759"/>